<reference evidence="1 2" key="1">
    <citation type="journal article" date="2018" name="IMA Fungus">
        <title>IMA Genome-F 9: Draft genome sequence of Annulohypoxylon stygium, Aspergillus mulundensis, Berkeleyomyces basicola (syn. Thielaviopsis basicola), Ceratocystis smalleyi, two Cercospora beticola strains, Coleophoma cylindrospora, Fusarium fracticaudum, Phialophora cf. hyalina, and Morchella septimelata.</title>
        <authorList>
            <person name="Wingfield B.D."/>
            <person name="Bills G.F."/>
            <person name="Dong Y."/>
            <person name="Huang W."/>
            <person name="Nel W.J."/>
            <person name="Swalarsk-Parry B.S."/>
            <person name="Vaghefi N."/>
            <person name="Wilken P.M."/>
            <person name="An Z."/>
            <person name="de Beer Z.W."/>
            <person name="De Vos L."/>
            <person name="Chen L."/>
            <person name="Duong T.A."/>
            <person name="Gao Y."/>
            <person name="Hammerbacher A."/>
            <person name="Kikkert J.R."/>
            <person name="Li Y."/>
            <person name="Li H."/>
            <person name="Li K."/>
            <person name="Li Q."/>
            <person name="Liu X."/>
            <person name="Ma X."/>
            <person name="Naidoo K."/>
            <person name="Pethybridge S.J."/>
            <person name="Sun J."/>
            <person name="Steenkamp E.T."/>
            <person name="van der Nest M.A."/>
            <person name="van Wyk S."/>
            <person name="Wingfield M.J."/>
            <person name="Xiong C."/>
            <person name="Yue Q."/>
            <person name="Zhang X."/>
        </authorList>
    </citation>
    <scope>NUCLEOTIDE SEQUENCE [LARGE SCALE GENOMIC DNA]</scope>
    <source>
        <strain evidence="1 2">DSM 5745</strain>
    </source>
</reference>
<keyword evidence="2" id="KW-1185">Reference proteome</keyword>
<sequence length="143" mass="14793">MATAPTPTPHGIPVTHPTAALPLPVGSARGTSVPFADSVVAATEAVPVLVTAGEALALTLALAGSVAAAVIVTARDSIAESVGRSHHEPCVYNEQDAVLEAIAHSPVWYVLLVSWWSMVYVEGVSMIPDVRPVPEVPKAQVML</sequence>
<organism evidence="1 2">
    <name type="scientific">Aspergillus mulundensis</name>
    <dbReference type="NCBI Taxonomy" id="1810919"/>
    <lineage>
        <taxon>Eukaryota</taxon>
        <taxon>Fungi</taxon>
        <taxon>Dikarya</taxon>
        <taxon>Ascomycota</taxon>
        <taxon>Pezizomycotina</taxon>
        <taxon>Eurotiomycetes</taxon>
        <taxon>Eurotiomycetidae</taxon>
        <taxon>Eurotiales</taxon>
        <taxon>Aspergillaceae</taxon>
        <taxon>Aspergillus</taxon>
        <taxon>Aspergillus subgen. Nidulantes</taxon>
    </lineage>
</organism>
<dbReference type="EMBL" id="PVWQ01000013">
    <property type="protein sequence ID" value="RDW65698.1"/>
    <property type="molecule type" value="Genomic_DNA"/>
</dbReference>
<dbReference type="GeneID" id="38119807"/>
<gene>
    <name evidence="1" type="ORF">DSM5745_09437</name>
</gene>
<dbReference type="RefSeq" id="XP_026599801.1">
    <property type="nucleotide sequence ID" value="XM_026751453.1"/>
</dbReference>
<evidence type="ECO:0000313" key="1">
    <source>
        <dbReference type="EMBL" id="RDW65698.1"/>
    </source>
</evidence>
<proteinExistence type="predicted"/>
<dbReference type="AlphaFoldDB" id="A0A3D8QVG9"/>
<name>A0A3D8QVG9_9EURO</name>
<evidence type="ECO:0000313" key="2">
    <source>
        <dbReference type="Proteomes" id="UP000256690"/>
    </source>
</evidence>
<accession>A0A3D8QVG9</accession>
<comment type="caution">
    <text evidence="1">The sequence shown here is derived from an EMBL/GenBank/DDBJ whole genome shotgun (WGS) entry which is preliminary data.</text>
</comment>
<protein>
    <submittedName>
        <fullName evidence="1">Uncharacterized protein</fullName>
    </submittedName>
</protein>
<dbReference type="Proteomes" id="UP000256690">
    <property type="component" value="Unassembled WGS sequence"/>
</dbReference>